<accession>A0A2T7P4N9</accession>
<keyword evidence="12 14" id="KW-0472">Membrane</keyword>
<evidence type="ECO:0000313" key="17">
    <source>
        <dbReference type="Proteomes" id="UP000245119"/>
    </source>
</evidence>
<sequence>MMIVNNSLVLATATTQQSDTAGENSGRTPFLQITSPAFNTLIINTTRQVFQAATLFDASGSEVDGQGGGDFGVEGVVGGETVRSAGGAAGTESEQLGSCHDWQDAQHTLFQLANLCIAVSLLTPATFRFHLLFLRCLLLVAFVLFVLWSGLFICMSDVLGWNLTFFLLDIGHIALLLYRHLPARMPVTHISLYQKVFRPLRMSQSEFIHLCREGRVERLSKGGFYAMEGMTPCARRLAILLKGRLKVTYRHLFLHHIEPNQFADAAEYDAVRLQPGNCVTYQVTISASDDSLLLIWEYARLQEYLATQPFVCTLLHYLIGKDVCSQLYVIQERLLQAPDYMSTLASRHSSMVNLRSCLAANDSSSSLTRLALDLTGQSARVRGSGAREEAGMAGGAPGQGEPACVPVQSFLLLLSLPFCPRLLF</sequence>
<proteinExistence type="inferred from homology"/>
<dbReference type="GO" id="GO:0030552">
    <property type="term" value="F:cAMP binding"/>
    <property type="evidence" value="ECO:0007669"/>
    <property type="project" value="TreeGrafter"/>
</dbReference>
<comment type="subcellular location">
    <subcellularLocation>
        <location evidence="3">Cell junction</location>
        <location evidence="3">Tight junction</location>
    </subcellularLocation>
    <subcellularLocation>
        <location evidence="1">Lateral cell membrane</location>
    </subcellularLocation>
    <subcellularLocation>
        <location evidence="2">Membrane</location>
        <topology evidence="2">Multi-pass membrane protein</topology>
    </subcellularLocation>
</comment>
<dbReference type="Proteomes" id="UP000245119">
    <property type="component" value="Linkage Group LG6"/>
</dbReference>
<dbReference type="GO" id="GO:0007507">
    <property type="term" value="P:heart development"/>
    <property type="evidence" value="ECO:0007669"/>
    <property type="project" value="TreeGrafter"/>
</dbReference>
<keyword evidence="7" id="KW-1003">Cell membrane</keyword>
<dbReference type="InterPro" id="IPR014710">
    <property type="entry name" value="RmlC-like_jellyroll"/>
</dbReference>
<evidence type="ECO:0000256" key="1">
    <source>
        <dbReference type="ARBA" id="ARBA00004124"/>
    </source>
</evidence>
<dbReference type="Gene3D" id="2.60.120.10">
    <property type="entry name" value="Jelly Rolls"/>
    <property type="match status" value="1"/>
</dbReference>
<keyword evidence="9" id="KW-0130">Cell adhesion</keyword>
<dbReference type="GO" id="GO:0005923">
    <property type="term" value="C:bicellular tight junction"/>
    <property type="evidence" value="ECO:0007669"/>
    <property type="project" value="UniProtKB-SubCell"/>
</dbReference>
<dbReference type="Pfam" id="PF04831">
    <property type="entry name" value="POPDC1-3"/>
    <property type="match status" value="1"/>
</dbReference>
<keyword evidence="13" id="KW-0325">Glycoprotein</keyword>
<protein>
    <recommendedName>
        <fullName evidence="15">POPDC1-3 domain-containing protein</fullName>
    </recommendedName>
</protein>
<dbReference type="InterPro" id="IPR018490">
    <property type="entry name" value="cNMP-bd_dom_sf"/>
</dbReference>
<evidence type="ECO:0000256" key="8">
    <source>
        <dbReference type="ARBA" id="ARBA00022692"/>
    </source>
</evidence>
<name>A0A2T7P4N9_POMCA</name>
<feature type="domain" description="POPDC1-3" evidence="15">
    <location>
        <begin position="105"/>
        <end position="332"/>
    </location>
</feature>
<keyword evidence="11 14" id="KW-1133">Transmembrane helix</keyword>
<feature type="transmembrane region" description="Helical" evidence="14">
    <location>
        <begin position="159"/>
        <end position="178"/>
    </location>
</feature>
<reference evidence="16 17" key="1">
    <citation type="submission" date="2018-04" db="EMBL/GenBank/DDBJ databases">
        <title>The genome of golden apple snail Pomacea canaliculata provides insight into stress tolerance and invasive adaptation.</title>
        <authorList>
            <person name="Liu C."/>
            <person name="Liu B."/>
            <person name="Ren Y."/>
            <person name="Zhang Y."/>
            <person name="Wang H."/>
            <person name="Li S."/>
            <person name="Jiang F."/>
            <person name="Yin L."/>
            <person name="Zhang G."/>
            <person name="Qian W."/>
            <person name="Fan W."/>
        </authorList>
    </citation>
    <scope>NUCLEOTIDE SEQUENCE [LARGE SCALE GENOMIC DNA]</scope>
    <source>
        <strain evidence="16">SZHN2017</strain>
        <tissue evidence="16">Muscle</tissue>
    </source>
</reference>
<keyword evidence="8 14" id="KW-0812">Transmembrane</keyword>
<dbReference type="GO" id="GO:0016328">
    <property type="term" value="C:lateral plasma membrane"/>
    <property type="evidence" value="ECO:0007669"/>
    <property type="project" value="UniProtKB-SubCell"/>
</dbReference>
<gene>
    <name evidence="16" type="ORF">C0Q70_10968</name>
</gene>
<evidence type="ECO:0000256" key="4">
    <source>
        <dbReference type="ARBA" id="ARBA00007146"/>
    </source>
</evidence>
<evidence type="ECO:0000259" key="15">
    <source>
        <dbReference type="Pfam" id="PF04831"/>
    </source>
</evidence>
<evidence type="ECO:0000256" key="7">
    <source>
        <dbReference type="ARBA" id="ARBA00022475"/>
    </source>
</evidence>
<evidence type="ECO:0000256" key="6">
    <source>
        <dbReference type="ARBA" id="ARBA00022473"/>
    </source>
</evidence>
<evidence type="ECO:0000256" key="14">
    <source>
        <dbReference type="SAM" id="Phobius"/>
    </source>
</evidence>
<dbReference type="EMBL" id="PZQS01000006">
    <property type="protein sequence ID" value="PVD28381.1"/>
    <property type="molecule type" value="Genomic_DNA"/>
</dbReference>
<dbReference type="GO" id="GO:0007155">
    <property type="term" value="P:cell adhesion"/>
    <property type="evidence" value="ECO:0007669"/>
    <property type="project" value="UniProtKB-KW"/>
</dbReference>
<dbReference type="PANTHER" id="PTHR12101">
    <property type="entry name" value="POPEYE DOMAIN CONTAINING PROTEIN"/>
    <property type="match status" value="1"/>
</dbReference>
<evidence type="ECO:0000313" key="16">
    <source>
        <dbReference type="EMBL" id="PVD28381.1"/>
    </source>
</evidence>
<comment type="similarity">
    <text evidence="4">Belongs to the popeye family.</text>
</comment>
<keyword evidence="17" id="KW-1185">Reference proteome</keyword>
<evidence type="ECO:0000256" key="2">
    <source>
        <dbReference type="ARBA" id="ARBA00004141"/>
    </source>
</evidence>
<keyword evidence="10" id="KW-0965">Cell junction</keyword>
<dbReference type="OMA" id="SITACEN"/>
<dbReference type="InterPro" id="IPR006916">
    <property type="entry name" value="POPDC1-3"/>
</dbReference>
<dbReference type="SUPFAM" id="SSF51206">
    <property type="entry name" value="cAMP-binding domain-like"/>
    <property type="match status" value="1"/>
</dbReference>
<dbReference type="OrthoDB" id="425611at2759"/>
<dbReference type="GO" id="GO:0051146">
    <property type="term" value="P:striated muscle cell differentiation"/>
    <property type="evidence" value="ECO:0007669"/>
    <property type="project" value="TreeGrafter"/>
</dbReference>
<evidence type="ECO:0000256" key="10">
    <source>
        <dbReference type="ARBA" id="ARBA00022949"/>
    </source>
</evidence>
<evidence type="ECO:0000256" key="5">
    <source>
        <dbReference type="ARBA" id="ARBA00022427"/>
    </source>
</evidence>
<keyword evidence="5" id="KW-0796">Tight junction</keyword>
<evidence type="ECO:0000256" key="13">
    <source>
        <dbReference type="ARBA" id="ARBA00023180"/>
    </source>
</evidence>
<dbReference type="PANTHER" id="PTHR12101:SF17">
    <property type="entry name" value="BLOOD VESSEL EPICARDIAL SUBSTANCE"/>
    <property type="match status" value="1"/>
</dbReference>
<evidence type="ECO:0000256" key="3">
    <source>
        <dbReference type="ARBA" id="ARBA00004435"/>
    </source>
</evidence>
<dbReference type="InterPro" id="IPR055272">
    <property type="entry name" value="POPDC1-3_dom"/>
</dbReference>
<comment type="caution">
    <text evidence="16">The sequence shown here is derived from an EMBL/GenBank/DDBJ whole genome shotgun (WGS) entry which is preliminary data.</text>
</comment>
<keyword evidence="6" id="KW-0217">Developmental protein</keyword>
<dbReference type="GO" id="GO:0042383">
    <property type="term" value="C:sarcolemma"/>
    <property type="evidence" value="ECO:0007669"/>
    <property type="project" value="TreeGrafter"/>
</dbReference>
<organism evidence="16 17">
    <name type="scientific">Pomacea canaliculata</name>
    <name type="common">Golden apple snail</name>
    <dbReference type="NCBI Taxonomy" id="400727"/>
    <lineage>
        <taxon>Eukaryota</taxon>
        <taxon>Metazoa</taxon>
        <taxon>Spiralia</taxon>
        <taxon>Lophotrochozoa</taxon>
        <taxon>Mollusca</taxon>
        <taxon>Gastropoda</taxon>
        <taxon>Caenogastropoda</taxon>
        <taxon>Architaenioglossa</taxon>
        <taxon>Ampullarioidea</taxon>
        <taxon>Ampullariidae</taxon>
        <taxon>Pomacea</taxon>
    </lineage>
</organism>
<feature type="transmembrane region" description="Helical" evidence="14">
    <location>
        <begin position="132"/>
        <end position="153"/>
    </location>
</feature>
<evidence type="ECO:0000256" key="12">
    <source>
        <dbReference type="ARBA" id="ARBA00023136"/>
    </source>
</evidence>
<dbReference type="AlphaFoldDB" id="A0A2T7P4N9"/>
<evidence type="ECO:0000256" key="11">
    <source>
        <dbReference type="ARBA" id="ARBA00022989"/>
    </source>
</evidence>
<evidence type="ECO:0000256" key="9">
    <source>
        <dbReference type="ARBA" id="ARBA00022889"/>
    </source>
</evidence>
<dbReference type="GO" id="GO:0042391">
    <property type="term" value="P:regulation of membrane potential"/>
    <property type="evidence" value="ECO:0007669"/>
    <property type="project" value="TreeGrafter"/>
</dbReference>